<evidence type="ECO:0000313" key="10">
    <source>
        <dbReference type="Proteomes" id="UP000265882"/>
    </source>
</evidence>
<dbReference type="InterPro" id="IPR009100">
    <property type="entry name" value="AcylCoA_DH/oxidase_NM_dom_sf"/>
</dbReference>
<dbReference type="InterPro" id="IPR006091">
    <property type="entry name" value="Acyl-CoA_Oxase/DH_mid-dom"/>
</dbReference>
<gene>
    <name evidence="9" type="ORF">C4520_07845</name>
</gene>
<dbReference type="PROSITE" id="PS00072">
    <property type="entry name" value="ACYL_COA_DH_1"/>
    <property type="match status" value="1"/>
</dbReference>
<dbReference type="Pfam" id="PF00441">
    <property type="entry name" value="Acyl-CoA_dh_1"/>
    <property type="match status" value="1"/>
</dbReference>
<keyword evidence="5" id="KW-0560">Oxidoreductase</keyword>
<dbReference type="SUPFAM" id="SSF47203">
    <property type="entry name" value="Acyl-CoA dehydrogenase C-terminal domain-like"/>
    <property type="match status" value="1"/>
</dbReference>
<dbReference type="AlphaFoldDB" id="A0A3A4P4G6"/>
<keyword evidence="3 5" id="KW-0285">Flavoprotein</keyword>
<dbReference type="EMBL" id="QZKU01000054">
    <property type="protein sequence ID" value="RJP22761.1"/>
    <property type="molecule type" value="Genomic_DNA"/>
</dbReference>
<reference evidence="9 10" key="1">
    <citation type="journal article" date="2017" name="ISME J.">
        <title>Energy and carbon metabolisms in a deep terrestrial subsurface fluid microbial community.</title>
        <authorList>
            <person name="Momper L."/>
            <person name="Jungbluth S.P."/>
            <person name="Lee M.D."/>
            <person name="Amend J.P."/>
        </authorList>
    </citation>
    <scope>NUCLEOTIDE SEQUENCE [LARGE SCALE GENOMIC DNA]</scope>
    <source>
        <strain evidence="9">SURF_5</strain>
    </source>
</reference>
<dbReference type="Pfam" id="PF02770">
    <property type="entry name" value="Acyl-CoA_dh_M"/>
    <property type="match status" value="1"/>
</dbReference>
<keyword evidence="4 5" id="KW-0274">FAD</keyword>
<comment type="cofactor">
    <cofactor evidence="1 5">
        <name>FAD</name>
        <dbReference type="ChEBI" id="CHEBI:57692"/>
    </cofactor>
</comment>
<evidence type="ECO:0000256" key="3">
    <source>
        <dbReference type="ARBA" id="ARBA00022630"/>
    </source>
</evidence>
<accession>A0A3A4P4G6</accession>
<sequence length="412" mass="45942">MIDFELSENIQNMKNMVHMLAENMMRPVARQFDEEEHKEKPWDFINMMWEDSKRRSKARIESQKKPKEGKPERPAENSITFANIIEELSWGDCGLYLNMPGGLGVAAVEAVGTPEQKERFLKRFQEGAPKWGAMAITEANAGSDTAAITATATRDGDEWVLNGEKIFVTSGKSAVVDSEGFVVVWATIDKSAGRAGIKSFIVEHGTPGMTVTKLERKLGIRASDTCTIVFEDCRIPFDNILGSPEVQKKGSTSGFKGVMATFDATRPMVAASALGIGRAAIDFVREELANRGITIRYGISPYRMTSVERDIQQMEANLQAARLLTWRACWMMDQRLRNNLEASMAKAKAGLAVTLVTQKAVELMGPLGYSRDLLLEKWMRDAKINDLFEGTGQINMLIVARRILDYSRDQLK</sequence>
<dbReference type="Gene3D" id="1.20.140.10">
    <property type="entry name" value="Butyryl-CoA Dehydrogenase, subunit A, domain 3"/>
    <property type="match status" value="1"/>
</dbReference>
<dbReference type="InterPro" id="IPR037069">
    <property type="entry name" value="AcylCoA_DH/ox_N_sf"/>
</dbReference>
<dbReference type="InterPro" id="IPR036250">
    <property type="entry name" value="AcylCo_DH-like_C"/>
</dbReference>
<evidence type="ECO:0000313" key="9">
    <source>
        <dbReference type="EMBL" id="RJP22761.1"/>
    </source>
</evidence>
<dbReference type="PANTHER" id="PTHR43884">
    <property type="entry name" value="ACYL-COA DEHYDROGENASE"/>
    <property type="match status" value="1"/>
</dbReference>
<comment type="similarity">
    <text evidence="2 5">Belongs to the acyl-CoA dehydrogenase family.</text>
</comment>
<evidence type="ECO:0000256" key="6">
    <source>
        <dbReference type="SAM" id="MobiDB-lite"/>
    </source>
</evidence>
<feature type="region of interest" description="Disordered" evidence="6">
    <location>
        <begin position="55"/>
        <end position="75"/>
    </location>
</feature>
<protein>
    <submittedName>
        <fullName evidence="9">Acyl-CoA dehydrogenase</fullName>
    </submittedName>
</protein>
<proteinExistence type="inferred from homology"/>
<evidence type="ECO:0000256" key="5">
    <source>
        <dbReference type="RuleBase" id="RU362125"/>
    </source>
</evidence>
<dbReference type="GO" id="GO:0003995">
    <property type="term" value="F:acyl-CoA dehydrogenase activity"/>
    <property type="evidence" value="ECO:0007669"/>
    <property type="project" value="InterPro"/>
</dbReference>
<feature type="domain" description="Acyl-CoA dehydrogenase/oxidase C-terminal" evidence="7">
    <location>
        <begin position="253"/>
        <end position="404"/>
    </location>
</feature>
<name>A0A3A4P4G6_ABYX5</name>
<comment type="caution">
    <text evidence="9">The sequence shown here is derived from an EMBL/GenBank/DDBJ whole genome shotgun (WGS) entry which is preliminary data.</text>
</comment>
<evidence type="ECO:0000259" key="7">
    <source>
        <dbReference type="Pfam" id="PF00441"/>
    </source>
</evidence>
<evidence type="ECO:0000256" key="1">
    <source>
        <dbReference type="ARBA" id="ARBA00001974"/>
    </source>
</evidence>
<dbReference type="InterPro" id="IPR009075">
    <property type="entry name" value="AcylCo_DH/oxidase_C"/>
</dbReference>
<evidence type="ECO:0000259" key="8">
    <source>
        <dbReference type="Pfam" id="PF02770"/>
    </source>
</evidence>
<feature type="domain" description="Acyl-CoA oxidase/dehydrogenase middle" evidence="8">
    <location>
        <begin position="133"/>
        <end position="233"/>
    </location>
</feature>
<dbReference type="SUPFAM" id="SSF56645">
    <property type="entry name" value="Acyl-CoA dehydrogenase NM domain-like"/>
    <property type="match status" value="1"/>
</dbReference>
<dbReference type="GO" id="GO:0050660">
    <property type="term" value="F:flavin adenine dinucleotide binding"/>
    <property type="evidence" value="ECO:0007669"/>
    <property type="project" value="InterPro"/>
</dbReference>
<evidence type="ECO:0000256" key="4">
    <source>
        <dbReference type="ARBA" id="ARBA00022827"/>
    </source>
</evidence>
<dbReference type="PANTHER" id="PTHR43884:SF12">
    <property type="entry name" value="ISOVALERYL-COA DEHYDROGENASE, MITOCHONDRIAL-RELATED"/>
    <property type="match status" value="1"/>
</dbReference>
<dbReference type="InterPro" id="IPR006089">
    <property type="entry name" value="Acyl-CoA_DH_CS"/>
</dbReference>
<dbReference type="Proteomes" id="UP000265882">
    <property type="component" value="Unassembled WGS sequence"/>
</dbReference>
<organism evidence="9 10">
    <name type="scientific">Abyssobacteria bacterium (strain SURF_5)</name>
    <dbReference type="NCBI Taxonomy" id="2093360"/>
    <lineage>
        <taxon>Bacteria</taxon>
        <taxon>Pseudomonadati</taxon>
        <taxon>Candidatus Hydrogenedentota</taxon>
        <taxon>Candidatus Abyssobacteria</taxon>
    </lineage>
</organism>
<dbReference type="Gene3D" id="1.10.540.10">
    <property type="entry name" value="Acyl-CoA dehydrogenase/oxidase, N-terminal domain"/>
    <property type="match status" value="1"/>
</dbReference>
<dbReference type="InterPro" id="IPR046373">
    <property type="entry name" value="Acyl-CoA_Oxase/DH_mid-dom_sf"/>
</dbReference>
<dbReference type="Gene3D" id="2.40.110.10">
    <property type="entry name" value="Butyryl-CoA Dehydrogenase, subunit A, domain 2"/>
    <property type="match status" value="1"/>
</dbReference>
<evidence type="ECO:0000256" key="2">
    <source>
        <dbReference type="ARBA" id="ARBA00009347"/>
    </source>
</evidence>